<name>A0A183JB75_9BILA</name>
<dbReference type="AlphaFoldDB" id="A0A183JB75"/>
<organism evidence="3">
    <name type="scientific">Soboliphyme baturini</name>
    <dbReference type="NCBI Taxonomy" id="241478"/>
    <lineage>
        <taxon>Eukaryota</taxon>
        <taxon>Metazoa</taxon>
        <taxon>Ecdysozoa</taxon>
        <taxon>Nematoda</taxon>
        <taxon>Enoplea</taxon>
        <taxon>Dorylaimia</taxon>
        <taxon>Dioctophymatida</taxon>
        <taxon>Dioctophymatoidea</taxon>
        <taxon>Soboliphymatidae</taxon>
        <taxon>Soboliphyme</taxon>
    </lineage>
</organism>
<gene>
    <name evidence="1" type="ORF">SBAD_LOCUS13123</name>
</gene>
<protein>
    <submittedName>
        <fullName evidence="3">C2H2-type domain-containing protein</fullName>
    </submittedName>
</protein>
<evidence type="ECO:0000313" key="2">
    <source>
        <dbReference type="Proteomes" id="UP000270296"/>
    </source>
</evidence>
<reference evidence="1 2" key="2">
    <citation type="submission" date="2018-11" db="EMBL/GenBank/DDBJ databases">
        <authorList>
            <consortium name="Pathogen Informatics"/>
        </authorList>
    </citation>
    <scope>NUCLEOTIDE SEQUENCE [LARGE SCALE GENOMIC DNA]</scope>
</reference>
<dbReference type="Proteomes" id="UP000270296">
    <property type="component" value="Unassembled WGS sequence"/>
</dbReference>
<evidence type="ECO:0000313" key="1">
    <source>
        <dbReference type="EMBL" id="VDP54257.1"/>
    </source>
</evidence>
<dbReference type="WBParaSite" id="SBAD_0001353901-mRNA-1">
    <property type="protein sequence ID" value="SBAD_0001353901-mRNA-1"/>
    <property type="gene ID" value="SBAD_0001353901"/>
</dbReference>
<proteinExistence type="predicted"/>
<dbReference type="EMBL" id="UZAM01020342">
    <property type="protein sequence ID" value="VDP54257.1"/>
    <property type="molecule type" value="Genomic_DNA"/>
</dbReference>
<evidence type="ECO:0000313" key="3">
    <source>
        <dbReference type="WBParaSite" id="SBAD_0001353901-mRNA-1"/>
    </source>
</evidence>
<keyword evidence="2" id="KW-1185">Reference proteome</keyword>
<accession>A0A183JB75</accession>
<reference evidence="3" key="1">
    <citation type="submission" date="2016-06" db="UniProtKB">
        <authorList>
            <consortium name="WormBaseParasite"/>
        </authorList>
    </citation>
    <scope>IDENTIFICATION</scope>
</reference>
<sequence>MSDRWLNFAEHLGAVFIPSLFTPVLRPVNGEVSFGYHFVYNCTLSTYKVHQLFLIAYSLEVWTCDRTMLPAAMVTLSPLWVVGLSHKFHCNLCEYKSCIQAKVKRHLRNVHKCPMDEMTYNPVPDIRLKVIDMKMQCFPKMDEAMDFRTNATSSPLDSSYASPAVGKCKVVSADEAGSQSTCDKPCTSDSEDSLQKLTDGMESISSLMNSMLGTSDLDLDDSGHKGEMSKDENSAAAISKIPLICFPLL</sequence>